<feature type="domain" description="Aminoglycoside phosphotransferase" evidence="2">
    <location>
        <begin position="12"/>
        <end position="229"/>
    </location>
</feature>
<dbReference type="AlphaFoldDB" id="A0A382ABC2"/>
<reference evidence="3" key="1">
    <citation type="submission" date="2018-05" db="EMBL/GenBank/DDBJ databases">
        <authorList>
            <person name="Lanie J.A."/>
            <person name="Ng W.-L."/>
            <person name="Kazmierczak K.M."/>
            <person name="Andrzejewski T.M."/>
            <person name="Davidsen T.M."/>
            <person name="Wayne K.J."/>
            <person name="Tettelin H."/>
            <person name="Glass J.I."/>
            <person name="Rusch D."/>
            <person name="Podicherti R."/>
            <person name="Tsui H.-C.T."/>
            <person name="Winkler M.E."/>
        </authorList>
    </citation>
    <scope>NUCLEOTIDE SEQUENCE</scope>
</reference>
<comment type="similarity">
    <text evidence="1">Belongs to the pseudomonas-type ThrB family.</text>
</comment>
<dbReference type="EMBL" id="UINC01024692">
    <property type="protein sequence ID" value="SVA98840.1"/>
    <property type="molecule type" value="Genomic_DNA"/>
</dbReference>
<dbReference type="PANTHER" id="PTHR21064">
    <property type="entry name" value="AMINOGLYCOSIDE PHOSPHOTRANSFERASE DOMAIN-CONTAINING PROTEIN-RELATED"/>
    <property type="match status" value="1"/>
</dbReference>
<accession>A0A382ABC2</accession>
<dbReference type="InterPro" id="IPR002575">
    <property type="entry name" value="Aminoglycoside_PTrfase"/>
</dbReference>
<gene>
    <name evidence="3" type="ORF">METZ01_LOCUS151694</name>
</gene>
<organism evidence="3">
    <name type="scientific">marine metagenome</name>
    <dbReference type="NCBI Taxonomy" id="408172"/>
    <lineage>
        <taxon>unclassified sequences</taxon>
        <taxon>metagenomes</taxon>
        <taxon>ecological metagenomes</taxon>
    </lineage>
</organism>
<dbReference type="Gene3D" id="3.90.1200.10">
    <property type="match status" value="1"/>
</dbReference>
<dbReference type="Pfam" id="PF01636">
    <property type="entry name" value="APH"/>
    <property type="match status" value="1"/>
</dbReference>
<dbReference type="InterPro" id="IPR011009">
    <property type="entry name" value="Kinase-like_dom_sf"/>
</dbReference>
<dbReference type="GO" id="GO:0019202">
    <property type="term" value="F:amino acid kinase activity"/>
    <property type="evidence" value="ECO:0007669"/>
    <property type="project" value="TreeGrafter"/>
</dbReference>
<name>A0A382ABC2_9ZZZZ</name>
<dbReference type="SUPFAM" id="SSF56112">
    <property type="entry name" value="Protein kinase-like (PK-like)"/>
    <property type="match status" value="1"/>
</dbReference>
<dbReference type="InterPro" id="IPR050249">
    <property type="entry name" value="Pseudomonas-type_ThrB"/>
</dbReference>
<proteinExistence type="inferred from homology"/>
<evidence type="ECO:0000256" key="1">
    <source>
        <dbReference type="ARBA" id="ARBA00038240"/>
    </source>
</evidence>
<evidence type="ECO:0000259" key="2">
    <source>
        <dbReference type="Pfam" id="PF01636"/>
    </source>
</evidence>
<dbReference type="Gene3D" id="3.30.200.20">
    <property type="entry name" value="Phosphorylase Kinase, domain 1"/>
    <property type="match status" value="1"/>
</dbReference>
<dbReference type="PANTHER" id="PTHR21064:SF6">
    <property type="entry name" value="AMINOGLYCOSIDE PHOSPHOTRANSFERASE DOMAIN-CONTAINING PROTEIN"/>
    <property type="match status" value="1"/>
</dbReference>
<protein>
    <recommendedName>
        <fullName evidence="2">Aminoglycoside phosphotransferase domain-containing protein</fullName>
    </recommendedName>
</protein>
<sequence>MHETHNSLIASRENHTYKVFNQDKKIFVLRVHRKNYSSKNEINSEIKWIKFLNKKQLHVPIPIKSMNRNYLELINGHFVTVLSWIDGSPMTEEFIQSNTSKKYTYFYELGRSLANLHIYSDEWLIPDNFSKRSWDIEGLLGENPIWGKFWENPELNKSNKEMILNIKNKSKSILDNIQSKMDFGLIHADAVQENILISKDRISLIDFDDSGFGFRLFDLATSLLYYYNHSDYELIKKHFLNGYISKKNIDIKFLDLFLLLRSFTYLGWNITRINEKNGKQRNSEYTKQVLRLCENINI</sequence>
<evidence type="ECO:0000313" key="3">
    <source>
        <dbReference type="EMBL" id="SVA98840.1"/>
    </source>
</evidence>